<feature type="compositionally biased region" description="Low complexity" evidence="1">
    <location>
        <begin position="59"/>
        <end position="72"/>
    </location>
</feature>
<dbReference type="GeneID" id="110788057"/>
<dbReference type="RefSeq" id="XP_021848395.1">
    <property type="nucleotide sequence ID" value="XM_021992703.2"/>
</dbReference>
<feature type="compositionally biased region" description="Low complexity" evidence="1">
    <location>
        <begin position="114"/>
        <end position="132"/>
    </location>
</feature>
<organism evidence="2 3">
    <name type="scientific">Spinacia oleracea</name>
    <name type="common">Spinach</name>
    <dbReference type="NCBI Taxonomy" id="3562"/>
    <lineage>
        <taxon>Eukaryota</taxon>
        <taxon>Viridiplantae</taxon>
        <taxon>Streptophyta</taxon>
        <taxon>Embryophyta</taxon>
        <taxon>Tracheophyta</taxon>
        <taxon>Spermatophyta</taxon>
        <taxon>Magnoliopsida</taxon>
        <taxon>eudicotyledons</taxon>
        <taxon>Gunneridae</taxon>
        <taxon>Pentapetalae</taxon>
        <taxon>Caryophyllales</taxon>
        <taxon>Chenopodiaceae</taxon>
        <taxon>Chenopodioideae</taxon>
        <taxon>Anserineae</taxon>
        <taxon>Spinacia</taxon>
    </lineage>
</organism>
<gene>
    <name evidence="3" type="primary">LOC110788057</name>
</gene>
<protein>
    <submittedName>
        <fullName evidence="3">Uncharacterized protein</fullName>
    </submittedName>
</protein>
<proteinExistence type="predicted"/>
<keyword evidence="2" id="KW-1185">Reference proteome</keyword>
<dbReference type="KEGG" id="soe:110788057"/>
<dbReference type="PANTHER" id="PTHR31343:SF8">
    <property type="entry name" value="OS07G0246600 PROTEIN"/>
    <property type="match status" value="1"/>
</dbReference>
<feature type="compositionally biased region" description="Low complexity" evidence="1">
    <location>
        <begin position="91"/>
        <end position="104"/>
    </location>
</feature>
<dbReference type="Proteomes" id="UP000813463">
    <property type="component" value="Chromosome 3"/>
</dbReference>
<accession>A0A9R0JV96</accession>
<dbReference type="OrthoDB" id="784906at2759"/>
<evidence type="ECO:0000313" key="3">
    <source>
        <dbReference type="RefSeq" id="XP_021848395.1"/>
    </source>
</evidence>
<feature type="compositionally biased region" description="Low complexity" evidence="1">
    <location>
        <begin position="23"/>
        <end position="42"/>
    </location>
</feature>
<evidence type="ECO:0000313" key="2">
    <source>
        <dbReference type="Proteomes" id="UP000813463"/>
    </source>
</evidence>
<feature type="region of interest" description="Disordered" evidence="1">
    <location>
        <begin position="217"/>
        <end position="247"/>
    </location>
</feature>
<dbReference type="InterPro" id="IPR008507">
    <property type="entry name" value="DUF789"/>
</dbReference>
<dbReference type="AlphaFoldDB" id="A0A9R0JV96"/>
<reference evidence="3" key="2">
    <citation type="submission" date="2025-08" db="UniProtKB">
        <authorList>
            <consortium name="RefSeq"/>
        </authorList>
    </citation>
    <scope>IDENTIFICATION</scope>
    <source>
        <tissue evidence="3">Leaf</tissue>
    </source>
</reference>
<evidence type="ECO:0000256" key="1">
    <source>
        <dbReference type="SAM" id="MobiDB-lite"/>
    </source>
</evidence>
<feature type="region of interest" description="Disordered" evidence="1">
    <location>
        <begin position="1"/>
        <end position="132"/>
    </location>
</feature>
<dbReference type="PANTHER" id="PTHR31343">
    <property type="entry name" value="T15D22.8"/>
    <property type="match status" value="1"/>
</dbReference>
<reference evidence="2" key="1">
    <citation type="journal article" date="2021" name="Nat. Commun.">
        <title>Genomic analyses provide insights into spinach domestication and the genetic basis of agronomic traits.</title>
        <authorList>
            <person name="Cai X."/>
            <person name="Sun X."/>
            <person name="Xu C."/>
            <person name="Sun H."/>
            <person name="Wang X."/>
            <person name="Ge C."/>
            <person name="Zhang Z."/>
            <person name="Wang Q."/>
            <person name="Fei Z."/>
            <person name="Jiao C."/>
            <person name="Wang Q."/>
        </authorList>
    </citation>
    <scope>NUCLEOTIDE SEQUENCE [LARGE SCALE GENOMIC DNA]</scope>
    <source>
        <strain evidence="2">cv. Varoflay</strain>
    </source>
</reference>
<name>A0A9R0JV96_SPIOL</name>
<dbReference type="Pfam" id="PF05623">
    <property type="entry name" value="DUF789"/>
    <property type="match status" value="1"/>
</dbReference>
<sequence>MSTTPYRSHSGDRFYYPPAVRRQQLQQQQQEQQQQVMVQKQQQQERDEIRREKHHNHNHNQNQNQPPQQQPQQRRKKAADMVVQQPPPPQQQQQQRVKSPSSSSENRVESDDCASTATTTTTTPAASVSSHSTNLDRFLEHTTPSVPAQHFSKTSMKGWRTQDDEFRLYFVLGDLWESYKEWSAYGAGVPLLLNGSDSVVQYYVPYLSGIQLYIDPSKPSPRTRIPGEESDESSRETSSDGSSDCETERGACNFAAWNQQELADSTQQDMKALSLRYKPFNGSSSDEGDFSSSPGVLTFEYFERDPPYSREPLADKILLLASRFPELKTYRSCDLSPSSWISVAWYPIYRIPTGPTLQNLDSCFLTFHSLSTPLRGGQSEWRSQNGSCPREIPNGLNKIPLPIFGMASYKFKISVWDQNGVDDSQKANSLLQAADEWLRLLNVNHPDYSFFASHNFNWR</sequence>